<evidence type="ECO:0000313" key="6">
    <source>
        <dbReference type="EMBL" id="MTH29114.1"/>
    </source>
</evidence>
<dbReference type="InterPro" id="IPR008141">
    <property type="entry name" value="Ala_DH"/>
</dbReference>
<evidence type="ECO:0000259" key="5">
    <source>
        <dbReference type="SMART" id="SM01003"/>
    </source>
</evidence>
<dbReference type="Gene3D" id="3.40.50.720">
    <property type="entry name" value="NAD(P)-binding Rossmann-like Domain"/>
    <property type="match status" value="2"/>
</dbReference>
<dbReference type="InterPro" id="IPR036291">
    <property type="entry name" value="NAD(P)-bd_dom_sf"/>
</dbReference>
<dbReference type="EMBL" id="WMJY01000006">
    <property type="protein sequence ID" value="MTH29114.1"/>
    <property type="molecule type" value="Genomic_DNA"/>
</dbReference>
<comment type="caution">
    <text evidence="6">The sequence shown here is derived from an EMBL/GenBank/DDBJ whole genome shotgun (WGS) entry which is preliminary data.</text>
</comment>
<dbReference type="SMART" id="SM01002">
    <property type="entry name" value="AlaDh_PNT_C"/>
    <property type="match status" value="1"/>
</dbReference>
<dbReference type="GO" id="GO:0042853">
    <property type="term" value="P:L-alanine catabolic process"/>
    <property type="evidence" value="ECO:0007669"/>
    <property type="project" value="InterPro"/>
</dbReference>
<evidence type="ECO:0000313" key="7">
    <source>
        <dbReference type="Proteomes" id="UP000488936"/>
    </source>
</evidence>
<gene>
    <name evidence="6" type="ORF">GJV77_04165</name>
</gene>
<keyword evidence="3" id="KW-0560">Oxidoreductase</keyword>
<dbReference type="GO" id="GO:0000286">
    <property type="term" value="F:alanine dehydrogenase activity"/>
    <property type="evidence" value="ECO:0007669"/>
    <property type="project" value="UniProtKB-EC"/>
</dbReference>
<protein>
    <recommendedName>
        <fullName evidence="2">alanine dehydrogenase</fullName>
        <ecNumber evidence="2">1.4.1.1</ecNumber>
    </recommendedName>
</protein>
<proteinExistence type="inferred from homology"/>
<comment type="similarity">
    <text evidence="1">Belongs to the AlaDH/PNT family.</text>
</comment>
<reference evidence="6 7" key="1">
    <citation type="journal article" date="2006" name="Int. J. Syst. Evol. Microbiol.">
        <title>Myroides pelagicus sp. nov., isolated from seawater in Thailand.</title>
        <authorList>
            <person name="Yoon J."/>
            <person name="Maneerat S."/>
            <person name="Kawai F."/>
            <person name="Yokota A."/>
        </authorList>
    </citation>
    <scope>NUCLEOTIDE SEQUENCE [LARGE SCALE GENOMIC DNA]</scope>
    <source>
        <strain evidence="6 7">SM1T</strain>
    </source>
</reference>
<dbReference type="SUPFAM" id="SSF52283">
    <property type="entry name" value="Formate/glycerate dehydrogenase catalytic domain-like"/>
    <property type="match status" value="1"/>
</dbReference>
<dbReference type="SUPFAM" id="SSF51735">
    <property type="entry name" value="NAD(P)-binding Rossmann-fold domains"/>
    <property type="match status" value="1"/>
</dbReference>
<dbReference type="PANTHER" id="PTHR42795">
    <property type="entry name" value="ALANINE DEHYDROGENASE"/>
    <property type="match status" value="1"/>
</dbReference>
<dbReference type="RefSeq" id="WP_155035093.1">
    <property type="nucleotide sequence ID" value="NZ_JAYMMG010000012.1"/>
</dbReference>
<evidence type="ECO:0000259" key="4">
    <source>
        <dbReference type="SMART" id="SM01002"/>
    </source>
</evidence>
<evidence type="ECO:0000256" key="2">
    <source>
        <dbReference type="ARBA" id="ARBA00012897"/>
    </source>
</evidence>
<feature type="domain" description="Alanine dehydrogenase/pyridine nucleotide transhydrogenase NAD(H)-binding" evidence="4">
    <location>
        <begin position="176"/>
        <end position="323"/>
    </location>
</feature>
<name>A0A7K1GLL0_9FLAO</name>
<dbReference type="Pfam" id="PF05222">
    <property type="entry name" value="AlaDh_PNT_N"/>
    <property type="match status" value="1"/>
</dbReference>
<keyword evidence="7" id="KW-1185">Reference proteome</keyword>
<dbReference type="InterPro" id="IPR007698">
    <property type="entry name" value="AlaDH/PNT_NAD(H)-bd"/>
</dbReference>
<evidence type="ECO:0000256" key="1">
    <source>
        <dbReference type="ARBA" id="ARBA00005689"/>
    </source>
</evidence>
<organism evidence="6 7">
    <name type="scientific">Myroides pelagicus</name>
    <dbReference type="NCBI Taxonomy" id="270914"/>
    <lineage>
        <taxon>Bacteria</taxon>
        <taxon>Pseudomonadati</taxon>
        <taxon>Bacteroidota</taxon>
        <taxon>Flavobacteriia</taxon>
        <taxon>Flavobacteriales</taxon>
        <taxon>Flavobacteriaceae</taxon>
        <taxon>Myroides</taxon>
    </lineage>
</organism>
<dbReference type="EC" id="1.4.1.1" evidence="2"/>
<dbReference type="GO" id="GO:0005886">
    <property type="term" value="C:plasma membrane"/>
    <property type="evidence" value="ECO:0007669"/>
    <property type="project" value="TreeGrafter"/>
</dbReference>
<dbReference type="SMART" id="SM01003">
    <property type="entry name" value="AlaDh_PNT_N"/>
    <property type="match status" value="1"/>
</dbReference>
<dbReference type="Pfam" id="PF01262">
    <property type="entry name" value="AlaDh_PNT_C"/>
    <property type="match status" value="1"/>
</dbReference>
<accession>A0A7K1GLL0</accession>
<evidence type="ECO:0000256" key="3">
    <source>
        <dbReference type="ARBA" id="ARBA00023002"/>
    </source>
</evidence>
<feature type="domain" description="Alanine dehydrogenase/pyridine nucleotide transhydrogenase N-terminal" evidence="5">
    <location>
        <begin position="31"/>
        <end position="164"/>
    </location>
</feature>
<dbReference type="AlphaFoldDB" id="A0A7K1GLL0"/>
<dbReference type="Proteomes" id="UP000488936">
    <property type="component" value="Unassembled WGS sequence"/>
</dbReference>
<dbReference type="InterPro" id="IPR007886">
    <property type="entry name" value="AlaDH/PNT_N"/>
</dbReference>
<dbReference type="CDD" id="cd05305">
    <property type="entry name" value="L-AlaDH"/>
    <property type="match status" value="1"/>
</dbReference>
<sequence length="398" mass="43588">MEFSSPFSKQDLIPQEECLMVEASRSTLYIGVPRENFNLERRVCITPEAVHTLTSFGHRVLIEKGAGEAASYSDKEYSKAGAEITADTRKVFGCQIIVKVVPPTLDEIKLLSPYALVWSTIQLKTLSEKYFRLLSKKKISAIGIDFIHDKHGTFPSTSALSEIAGIASIHIASELMTTVNNGKGLLFGNIPGVLPTEVVILGAGIVAENAARTALNLGANVKVFDNSIQKLKRLQNNLPHRIATSTIQEKLLLKALMRCDVAIGAIRGENRAPIIVSNTMVENMKNGAIIIDVAIDNGGCFETSELTSHELPTITKNGVIHYGVPNITSRYCRTASIALSNIITPLLLEFADNGGFENTINCDHLIRSGVYSYKGLITNLSVAKWFNLDYKDINLYTF</sequence>
<dbReference type="PANTHER" id="PTHR42795:SF1">
    <property type="entry name" value="ALANINE DEHYDROGENASE"/>
    <property type="match status" value="1"/>
</dbReference>
<dbReference type="OrthoDB" id="9804592at2"/>